<comment type="caution">
    <text evidence="1">The sequence shown here is derived from an EMBL/GenBank/DDBJ whole genome shotgun (WGS) entry which is preliminary data.</text>
</comment>
<protein>
    <submittedName>
        <fullName evidence="1">Uncharacterized protein</fullName>
    </submittedName>
</protein>
<organism evidence="1 2">
    <name type="scientific">Mycena pura</name>
    <dbReference type="NCBI Taxonomy" id="153505"/>
    <lineage>
        <taxon>Eukaryota</taxon>
        <taxon>Fungi</taxon>
        <taxon>Dikarya</taxon>
        <taxon>Basidiomycota</taxon>
        <taxon>Agaricomycotina</taxon>
        <taxon>Agaricomycetes</taxon>
        <taxon>Agaricomycetidae</taxon>
        <taxon>Agaricales</taxon>
        <taxon>Marasmiineae</taxon>
        <taxon>Mycenaceae</taxon>
        <taxon>Mycena</taxon>
    </lineage>
</organism>
<name>A0AAD7E1W4_9AGAR</name>
<accession>A0AAD7E1W4</accession>
<proteinExistence type="predicted"/>
<gene>
    <name evidence="1" type="ORF">GGX14DRAFT_351815</name>
</gene>
<dbReference type="EMBL" id="JARJCW010000006">
    <property type="protein sequence ID" value="KAJ7223312.1"/>
    <property type="molecule type" value="Genomic_DNA"/>
</dbReference>
<sequence length="276" mass="31051">PILDAHQRVVALLGGRARDSGWADVAKDAEAAMRKRQPDIRLSAKKRRHRRAQTRFAPLSRGVSHGGGQQQPGNLRANATNSLIMESLVAHPAFIRIAGFTATLFNLWAPELCSYYHSTLTALKSWNPALHWNFPGSPFAACTWNFGAAVCALHLDFANLAWGWCAVTALGDFDPDYGGHLILWDWRLVIRFPPGSTIFIPSALIRHSNTRIRKFERRSSFVQYTAGSLFRWVDNQFMTNADFDVLASEEEQAARANRARTRWDQGLNMFSKVDQI</sequence>
<keyword evidence="2" id="KW-1185">Reference proteome</keyword>
<dbReference type="Gene3D" id="3.60.130.30">
    <property type="match status" value="1"/>
</dbReference>
<feature type="non-terminal residue" evidence="1">
    <location>
        <position position="276"/>
    </location>
</feature>
<evidence type="ECO:0000313" key="1">
    <source>
        <dbReference type="EMBL" id="KAJ7223312.1"/>
    </source>
</evidence>
<reference evidence="1" key="1">
    <citation type="submission" date="2023-03" db="EMBL/GenBank/DDBJ databases">
        <title>Massive genome expansion in bonnet fungi (Mycena s.s.) driven by repeated elements and novel gene families across ecological guilds.</title>
        <authorList>
            <consortium name="Lawrence Berkeley National Laboratory"/>
            <person name="Harder C.B."/>
            <person name="Miyauchi S."/>
            <person name="Viragh M."/>
            <person name="Kuo A."/>
            <person name="Thoen E."/>
            <person name="Andreopoulos B."/>
            <person name="Lu D."/>
            <person name="Skrede I."/>
            <person name="Drula E."/>
            <person name="Henrissat B."/>
            <person name="Morin E."/>
            <person name="Kohler A."/>
            <person name="Barry K."/>
            <person name="LaButti K."/>
            <person name="Morin E."/>
            <person name="Salamov A."/>
            <person name="Lipzen A."/>
            <person name="Mereny Z."/>
            <person name="Hegedus B."/>
            <person name="Baldrian P."/>
            <person name="Stursova M."/>
            <person name="Weitz H."/>
            <person name="Taylor A."/>
            <person name="Grigoriev I.V."/>
            <person name="Nagy L.G."/>
            <person name="Martin F."/>
            <person name="Kauserud H."/>
        </authorList>
    </citation>
    <scope>NUCLEOTIDE SEQUENCE</scope>
    <source>
        <strain evidence="1">9144</strain>
    </source>
</reference>
<evidence type="ECO:0000313" key="2">
    <source>
        <dbReference type="Proteomes" id="UP001219525"/>
    </source>
</evidence>
<dbReference type="AlphaFoldDB" id="A0AAD7E1W4"/>
<dbReference type="Proteomes" id="UP001219525">
    <property type="component" value="Unassembled WGS sequence"/>
</dbReference>